<gene>
    <name evidence="2" type="ORF">DYBT9275_01402</name>
</gene>
<sequence length="93" mass="10437">MSSVVFCRDFDTFATSNRFFYPAYFIQMESTRFKRFFGALLTLLGISVLLFACVAFLSEKPVLGLTVSKWESVVPFMVGSVFLLTGVNLISRG</sequence>
<evidence type="ECO:0000313" key="2">
    <source>
        <dbReference type="EMBL" id="CAG4994485.1"/>
    </source>
</evidence>
<evidence type="ECO:0000256" key="1">
    <source>
        <dbReference type="SAM" id="Phobius"/>
    </source>
</evidence>
<protein>
    <submittedName>
        <fullName evidence="2">Uncharacterized protein</fullName>
    </submittedName>
</protein>
<keyword evidence="1" id="KW-1133">Transmembrane helix</keyword>
<accession>A0A916J8V5</accession>
<dbReference type="Proteomes" id="UP000680038">
    <property type="component" value="Unassembled WGS sequence"/>
</dbReference>
<keyword evidence="3" id="KW-1185">Reference proteome</keyword>
<reference evidence="2" key="1">
    <citation type="submission" date="2021-04" db="EMBL/GenBank/DDBJ databases">
        <authorList>
            <person name="Rodrigo-Torres L."/>
            <person name="Arahal R. D."/>
            <person name="Lucena T."/>
        </authorList>
    </citation>
    <scope>NUCLEOTIDE SEQUENCE</scope>
    <source>
        <strain evidence="2">CECT 9275</strain>
    </source>
</reference>
<feature type="transmembrane region" description="Helical" evidence="1">
    <location>
        <begin position="70"/>
        <end position="90"/>
    </location>
</feature>
<organism evidence="2 3">
    <name type="scientific">Dyadobacter helix</name>
    <dbReference type="NCBI Taxonomy" id="2822344"/>
    <lineage>
        <taxon>Bacteria</taxon>
        <taxon>Pseudomonadati</taxon>
        <taxon>Bacteroidota</taxon>
        <taxon>Cytophagia</taxon>
        <taxon>Cytophagales</taxon>
        <taxon>Spirosomataceae</taxon>
        <taxon>Dyadobacter</taxon>
    </lineage>
</organism>
<feature type="transmembrane region" description="Helical" evidence="1">
    <location>
        <begin position="36"/>
        <end position="58"/>
    </location>
</feature>
<comment type="caution">
    <text evidence="2">The sequence shown here is derived from an EMBL/GenBank/DDBJ whole genome shotgun (WGS) entry which is preliminary data.</text>
</comment>
<dbReference type="AlphaFoldDB" id="A0A916J8V5"/>
<dbReference type="EMBL" id="CAJRAF010000001">
    <property type="protein sequence ID" value="CAG4994485.1"/>
    <property type="molecule type" value="Genomic_DNA"/>
</dbReference>
<keyword evidence="1" id="KW-0812">Transmembrane</keyword>
<name>A0A916J8V5_9BACT</name>
<proteinExistence type="predicted"/>
<keyword evidence="1" id="KW-0472">Membrane</keyword>
<evidence type="ECO:0000313" key="3">
    <source>
        <dbReference type="Proteomes" id="UP000680038"/>
    </source>
</evidence>